<dbReference type="Proteomes" id="UP001274321">
    <property type="component" value="Unassembled WGS sequence"/>
</dbReference>
<dbReference type="EMBL" id="JAXAFJ010000014">
    <property type="protein sequence ID" value="MDX6807612.1"/>
    <property type="molecule type" value="Genomic_DNA"/>
</dbReference>
<organism evidence="2 3">
    <name type="scientific">Terrihabitans rhizophilus</name>
    <dbReference type="NCBI Taxonomy" id="3092662"/>
    <lineage>
        <taxon>Bacteria</taxon>
        <taxon>Pseudomonadati</taxon>
        <taxon>Pseudomonadota</taxon>
        <taxon>Alphaproteobacteria</taxon>
        <taxon>Hyphomicrobiales</taxon>
        <taxon>Terrihabitans</taxon>
    </lineage>
</organism>
<keyword evidence="3" id="KW-1185">Reference proteome</keyword>
<name>A0ABU4RRZ2_9HYPH</name>
<dbReference type="RefSeq" id="WP_319845755.1">
    <property type="nucleotide sequence ID" value="NZ_JAXAFJ010000014.1"/>
</dbReference>
<evidence type="ECO:0000313" key="3">
    <source>
        <dbReference type="Proteomes" id="UP001274321"/>
    </source>
</evidence>
<dbReference type="Pfam" id="PF02616">
    <property type="entry name" value="SMC_ScpA"/>
    <property type="match status" value="1"/>
</dbReference>
<dbReference type="PANTHER" id="PTHR33969">
    <property type="entry name" value="SEGREGATION AND CONDENSATION PROTEIN A"/>
    <property type="match status" value="1"/>
</dbReference>
<accession>A0ABU4RRZ2</accession>
<reference evidence="2 3" key="1">
    <citation type="submission" date="2023-11" db="EMBL/GenBank/DDBJ databases">
        <authorList>
            <person name="Bao R."/>
        </authorList>
    </citation>
    <scope>NUCLEOTIDE SEQUENCE [LARGE SCALE GENOMIC DNA]</scope>
    <source>
        <strain evidence="2 3">PJ23</strain>
    </source>
</reference>
<comment type="caution">
    <text evidence="2">The sequence shown here is derived from an EMBL/GenBank/DDBJ whole genome shotgun (WGS) entry which is preliminary data.</text>
</comment>
<dbReference type="InterPro" id="IPR003768">
    <property type="entry name" value="ScpA"/>
</dbReference>
<sequence length="263" mass="29318">MKVDQGGFEEEAPFPADREDAFLVSLDAFEGPLDLLLDLARREKVDLGRISIANLATQYLRFVEEATRLRLELAADYLVMAAWLTYLKSRLLLPDAPKDDGPSGEEMAAALAHRLRRLEAMRRMADELSGRNQLGRDTFPRGAPEGVRMLRKTAWDASLFDLLSAYAQQRSTSTLSQVVIRRQPAWPLADARAALERLLGDLAEWTPLESLILQHLAPLQSQRSVLASAFSASLELAREGSVALRQEKPFAPLLLRAGKARQE</sequence>
<protein>
    <recommendedName>
        <fullName evidence="1">Segregation and condensation protein A</fullName>
    </recommendedName>
</protein>
<gene>
    <name evidence="2" type="ORF">SCD90_16235</name>
</gene>
<dbReference type="Gene3D" id="6.10.250.2410">
    <property type="match status" value="1"/>
</dbReference>
<evidence type="ECO:0000256" key="1">
    <source>
        <dbReference type="ARBA" id="ARBA00044777"/>
    </source>
</evidence>
<proteinExistence type="predicted"/>
<evidence type="ECO:0000313" key="2">
    <source>
        <dbReference type="EMBL" id="MDX6807612.1"/>
    </source>
</evidence>
<dbReference type="PANTHER" id="PTHR33969:SF2">
    <property type="entry name" value="SEGREGATION AND CONDENSATION PROTEIN A"/>
    <property type="match status" value="1"/>
</dbReference>